<evidence type="ECO:0000313" key="2">
    <source>
        <dbReference type="EMBL" id="KAI5073462.1"/>
    </source>
</evidence>
<accession>A0A9D4ZGS9</accession>
<dbReference type="Proteomes" id="UP000886520">
    <property type="component" value="Chromosome 11"/>
</dbReference>
<reference evidence="2" key="1">
    <citation type="submission" date="2021-01" db="EMBL/GenBank/DDBJ databases">
        <title>Adiantum capillus-veneris genome.</title>
        <authorList>
            <person name="Fang Y."/>
            <person name="Liao Q."/>
        </authorList>
    </citation>
    <scope>NUCLEOTIDE SEQUENCE</scope>
    <source>
        <strain evidence="2">H3</strain>
        <tissue evidence="2">Leaf</tissue>
    </source>
</reference>
<organism evidence="2 3">
    <name type="scientific">Adiantum capillus-veneris</name>
    <name type="common">Maidenhair fern</name>
    <dbReference type="NCBI Taxonomy" id="13818"/>
    <lineage>
        <taxon>Eukaryota</taxon>
        <taxon>Viridiplantae</taxon>
        <taxon>Streptophyta</taxon>
        <taxon>Embryophyta</taxon>
        <taxon>Tracheophyta</taxon>
        <taxon>Polypodiopsida</taxon>
        <taxon>Polypodiidae</taxon>
        <taxon>Polypodiales</taxon>
        <taxon>Pteridineae</taxon>
        <taxon>Pteridaceae</taxon>
        <taxon>Vittarioideae</taxon>
        <taxon>Adiantum</taxon>
    </lineage>
</organism>
<dbReference type="AlphaFoldDB" id="A0A9D4ZGS9"/>
<name>A0A9D4ZGS9_ADICA</name>
<evidence type="ECO:0000256" key="1">
    <source>
        <dbReference type="SAM" id="SignalP"/>
    </source>
</evidence>
<gene>
    <name evidence="2" type="ORF">GOP47_0011475</name>
</gene>
<proteinExistence type="predicted"/>
<feature type="signal peptide" evidence="1">
    <location>
        <begin position="1"/>
        <end position="24"/>
    </location>
</feature>
<sequence>MNGALSTLGFVADLVFLFPVGVQSHTLPSLAYQIPLLVLPFCSCGVTSLEEVMFIANFCCLIQLSHSQAHVKCSSIYGKSSPLCYMPTQALELQVYQGQVYIIMLNSIKRKMGVIR</sequence>
<keyword evidence="3" id="KW-1185">Reference proteome</keyword>
<protein>
    <submittedName>
        <fullName evidence="2">Uncharacterized protein</fullName>
    </submittedName>
</protein>
<feature type="chain" id="PRO_5039155156" evidence="1">
    <location>
        <begin position="25"/>
        <end position="116"/>
    </location>
</feature>
<dbReference type="EMBL" id="JABFUD020000011">
    <property type="protein sequence ID" value="KAI5073462.1"/>
    <property type="molecule type" value="Genomic_DNA"/>
</dbReference>
<keyword evidence="1" id="KW-0732">Signal</keyword>
<evidence type="ECO:0000313" key="3">
    <source>
        <dbReference type="Proteomes" id="UP000886520"/>
    </source>
</evidence>
<comment type="caution">
    <text evidence="2">The sequence shown here is derived from an EMBL/GenBank/DDBJ whole genome shotgun (WGS) entry which is preliminary data.</text>
</comment>